<evidence type="ECO:0000256" key="7">
    <source>
        <dbReference type="SAM" id="Phobius"/>
    </source>
</evidence>
<keyword evidence="5 7" id="KW-1133">Transmembrane helix</keyword>
<dbReference type="Gene3D" id="1.20.1250.20">
    <property type="entry name" value="MFS general substrate transporter like domains"/>
    <property type="match status" value="2"/>
</dbReference>
<sequence>MHANTGQAGVATPVRHQPVRAAAAAFFGTMIEWYDFYCYATAAALVFGDVFFATRDPFMGTLASLGTFAIGFFARPVGALVFGHLGDKVGRKRSLIITLMLMGVATTLIGLLPSYHSVGVVAAVLLVVLRLLQGVAVGGEWGGAVLIAAEHAPPKWRTFLASAPQYGSPIGLILATGVFRMVSDLPKEDFLSWGWRLPFLVSGVLVLIAFLIRRGVDESPEMEARLRDTRRTQVAPLGLVLRERKRALLLGIGLCLLGISGFYFVTTLMITYTTTYLKITRSQILDVITWAGVVELISFPIASWLATRFGERRFLVWVTALATLWSVPMMMLILTGDIGNIAIGILGAIFLIGAYYAVLAPYLPRAFPVEMRYTGISLSFQLCGAIFGGTTPLVGLWVANHYGLNWPPMALMFAIIGGVNFLCAVYLPTEERDAALGRQAAPMATQPAGR</sequence>
<proteinExistence type="predicted"/>
<dbReference type="PANTHER" id="PTHR43045:SF1">
    <property type="entry name" value="SHIKIMATE TRANSPORTER"/>
    <property type="match status" value="1"/>
</dbReference>
<dbReference type="OrthoDB" id="6766492at2"/>
<dbReference type="RefSeq" id="WP_129150934.1">
    <property type="nucleotide sequence ID" value="NZ_JBHSDO010000014.1"/>
</dbReference>
<gene>
    <name evidence="9" type="ORF">C7R54_13485</name>
</gene>
<dbReference type="EMBL" id="PYAL01000003">
    <property type="protein sequence ID" value="RXN90501.1"/>
    <property type="molecule type" value="Genomic_DNA"/>
</dbReference>
<evidence type="ECO:0000256" key="4">
    <source>
        <dbReference type="ARBA" id="ARBA00022692"/>
    </source>
</evidence>
<evidence type="ECO:0000256" key="1">
    <source>
        <dbReference type="ARBA" id="ARBA00004651"/>
    </source>
</evidence>
<reference evidence="9 10" key="1">
    <citation type="journal article" date="2017" name="Int. J. Syst. Evol. Microbiol.">
        <title>Achromobacter aloeverae sp. nov., isolated from the root of Aloe vera (L.) Burm.f.</title>
        <authorList>
            <person name="Kuncharoen N."/>
            <person name="Muramatsu Y."/>
            <person name="Shibata C."/>
            <person name="Kamakura Y."/>
            <person name="Nakagawa Y."/>
            <person name="Tanasupawat S."/>
        </authorList>
    </citation>
    <scope>NUCLEOTIDE SEQUENCE [LARGE SCALE GENOMIC DNA]</scope>
    <source>
        <strain evidence="9 10">AVA-1</strain>
    </source>
</reference>
<keyword evidence="6 7" id="KW-0472">Membrane</keyword>
<feature type="transmembrane region" description="Helical" evidence="7">
    <location>
        <begin position="95"/>
        <end position="115"/>
    </location>
</feature>
<evidence type="ECO:0000256" key="6">
    <source>
        <dbReference type="ARBA" id="ARBA00023136"/>
    </source>
</evidence>
<feature type="transmembrane region" description="Helical" evidence="7">
    <location>
        <begin position="121"/>
        <end position="147"/>
    </location>
</feature>
<feature type="transmembrane region" description="Helical" evidence="7">
    <location>
        <begin position="193"/>
        <end position="212"/>
    </location>
</feature>
<evidence type="ECO:0000256" key="2">
    <source>
        <dbReference type="ARBA" id="ARBA00022448"/>
    </source>
</evidence>
<organism evidence="9 10">
    <name type="scientific">Achromobacter aloeverae</name>
    <dbReference type="NCBI Taxonomy" id="1750518"/>
    <lineage>
        <taxon>Bacteria</taxon>
        <taxon>Pseudomonadati</taxon>
        <taxon>Pseudomonadota</taxon>
        <taxon>Betaproteobacteria</taxon>
        <taxon>Burkholderiales</taxon>
        <taxon>Alcaligenaceae</taxon>
        <taxon>Achromobacter</taxon>
    </lineage>
</organism>
<accession>A0A4Q1HKE2</accession>
<dbReference type="InterPro" id="IPR011701">
    <property type="entry name" value="MFS"/>
</dbReference>
<dbReference type="SUPFAM" id="SSF103473">
    <property type="entry name" value="MFS general substrate transporter"/>
    <property type="match status" value="1"/>
</dbReference>
<keyword evidence="10" id="KW-1185">Reference proteome</keyword>
<dbReference type="InterPro" id="IPR020846">
    <property type="entry name" value="MFS_dom"/>
</dbReference>
<feature type="transmembrane region" description="Helical" evidence="7">
    <location>
        <begin position="314"/>
        <end position="335"/>
    </location>
</feature>
<dbReference type="PANTHER" id="PTHR43045">
    <property type="entry name" value="SHIKIMATE TRANSPORTER"/>
    <property type="match status" value="1"/>
</dbReference>
<evidence type="ECO:0000313" key="10">
    <source>
        <dbReference type="Proteomes" id="UP000290849"/>
    </source>
</evidence>
<feature type="transmembrane region" description="Helical" evidence="7">
    <location>
        <begin position="284"/>
        <end position="307"/>
    </location>
</feature>
<feature type="transmembrane region" description="Helical" evidence="7">
    <location>
        <begin position="247"/>
        <end position="272"/>
    </location>
</feature>
<keyword evidence="3" id="KW-1003">Cell membrane</keyword>
<dbReference type="Pfam" id="PF07690">
    <property type="entry name" value="MFS_1"/>
    <property type="match status" value="1"/>
</dbReference>
<evidence type="ECO:0000256" key="3">
    <source>
        <dbReference type="ARBA" id="ARBA00022475"/>
    </source>
</evidence>
<protein>
    <submittedName>
        <fullName evidence="9">MFS transporter</fullName>
    </submittedName>
</protein>
<feature type="domain" description="Major facilitator superfamily (MFS) profile" evidence="8">
    <location>
        <begin position="21"/>
        <end position="432"/>
    </location>
</feature>
<name>A0A4Q1HKE2_9BURK</name>
<dbReference type="GO" id="GO:0005886">
    <property type="term" value="C:plasma membrane"/>
    <property type="evidence" value="ECO:0007669"/>
    <property type="project" value="UniProtKB-SubCell"/>
</dbReference>
<feature type="transmembrane region" description="Helical" evidence="7">
    <location>
        <begin position="341"/>
        <end position="363"/>
    </location>
</feature>
<dbReference type="InterPro" id="IPR036259">
    <property type="entry name" value="MFS_trans_sf"/>
</dbReference>
<dbReference type="Proteomes" id="UP000290849">
    <property type="component" value="Unassembled WGS sequence"/>
</dbReference>
<dbReference type="InterPro" id="IPR005829">
    <property type="entry name" value="Sugar_transporter_CS"/>
</dbReference>
<dbReference type="PROSITE" id="PS00217">
    <property type="entry name" value="SUGAR_TRANSPORT_2"/>
    <property type="match status" value="1"/>
</dbReference>
<feature type="transmembrane region" description="Helical" evidence="7">
    <location>
        <begin position="60"/>
        <end position="83"/>
    </location>
</feature>
<keyword evidence="2" id="KW-0813">Transport</keyword>
<evidence type="ECO:0000313" key="9">
    <source>
        <dbReference type="EMBL" id="RXN90501.1"/>
    </source>
</evidence>
<feature type="transmembrane region" description="Helical" evidence="7">
    <location>
        <begin position="410"/>
        <end position="429"/>
    </location>
</feature>
<comment type="subcellular location">
    <subcellularLocation>
        <location evidence="1">Cell membrane</location>
        <topology evidence="1">Multi-pass membrane protein</topology>
    </subcellularLocation>
</comment>
<evidence type="ECO:0000256" key="5">
    <source>
        <dbReference type="ARBA" id="ARBA00022989"/>
    </source>
</evidence>
<evidence type="ECO:0000259" key="8">
    <source>
        <dbReference type="PROSITE" id="PS50850"/>
    </source>
</evidence>
<dbReference type="GO" id="GO:0022857">
    <property type="term" value="F:transmembrane transporter activity"/>
    <property type="evidence" value="ECO:0007669"/>
    <property type="project" value="InterPro"/>
</dbReference>
<keyword evidence="4 7" id="KW-0812">Transmembrane</keyword>
<comment type="caution">
    <text evidence="9">The sequence shown here is derived from an EMBL/GenBank/DDBJ whole genome shotgun (WGS) entry which is preliminary data.</text>
</comment>
<feature type="transmembrane region" description="Helical" evidence="7">
    <location>
        <begin position="375"/>
        <end position="398"/>
    </location>
</feature>
<dbReference type="AlphaFoldDB" id="A0A4Q1HKE2"/>
<dbReference type="PROSITE" id="PS50850">
    <property type="entry name" value="MFS"/>
    <property type="match status" value="1"/>
</dbReference>
<feature type="transmembrane region" description="Helical" evidence="7">
    <location>
        <begin position="159"/>
        <end position="181"/>
    </location>
</feature>